<reference evidence="3 4" key="1">
    <citation type="submission" date="2019-02" db="EMBL/GenBank/DDBJ databases">
        <title>Halieaceae_genomes.</title>
        <authorList>
            <person name="Li S.-H."/>
        </authorList>
    </citation>
    <scope>NUCLEOTIDE SEQUENCE [LARGE SCALE GENOMIC DNA]</scope>
    <source>
        <strain evidence="3 4">JH123</strain>
    </source>
</reference>
<evidence type="ECO:0000313" key="3">
    <source>
        <dbReference type="EMBL" id="UZP74004.1"/>
    </source>
</evidence>
<keyword evidence="4" id="KW-1185">Reference proteome</keyword>
<feature type="compositionally biased region" description="Polar residues" evidence="1">
    <location>
        <begin position="22"/>
        <end position="33"/>
    </location>
</feature>
<accession>A0ABY6Q4P0</accession>
<feature type="region of interest" description="Disordered" evidence="1">
    <location>
        <begin position="22"/>
        <end position="103"/>
    </location>
</feature>
<keyword evidence="2" id="KW-0732">Signal</keyword>
<proteinExistence type="predicted"/>
<evidence type="ECO:0000256" key="2">
    <source>
        <dbReference type="SAM" id="SignalP"/>
    </source>
</evidence>
<dbReference type="RefSeq" id="WP_279242808.1">
    <property type="nucleotide sequence ID" value="NZ_CP036501.1"/>
</dbReference>
<feature type="chain" id="PRO_5047509235" evidence="2">
    <location>
        <begin position="20"/>
        <end position="103"/>
    </location>
</feature>
<sequence>MPNKHIVMLSIFLATAAAAIGQETSPATESESPVETPAAASTTDTDDEISDEVQTQALESTSTQDSNATEPEMSSGETNSAADRYRPTERISEDRSVSFPIDI</sequence>
<feature type="compositionally biased region" description="Polar residues" evidence="1">
    <location>
        <begin position="53"/>
        <end position="69"/>
    </location>
</feature>
<feature type="compositionally biased region" description="Basic and acidic residues" evidence="1">
    <location>
        <begin position="83"/>
        <end position="96"/>
    </location>
</feature>
<dbReference type="Proteomes" id="UP001317963">
    <property type="component" value="Chromosome"/>
</dbReference>
<evidence type="ECO:0000313" key="4">
    <source>
        <dbReference type="Proteomes" id="UP001317963"/>
    </source>
</evidence>
<feature type="signal peptide" evidence="2">
    <location>
        <begin position="1"/>
        <end position="19"/>
    </location>
</feature>
<organism evidence="3 4">
    <name type="scientific">Candidatus Paraluminiphilus aquimaris</name>
    <dbReference type="NCBI Taxonomy" id="2518994"/>
    <lineage>
        <taxon>Bacteria</taxon>
        <taxon>Pseudomonadati</taxon>
        <taxon>Pseudomonadota</taxon>
        <taxon>Gammaproteobacteria</taxon>
        <taxon>Cellvibrionales</taxon>
        <taxon>Halieaceae</taxon>
        <taxon>Candidatus Paraluminiphilus</taxon>
    </lineage>
</organism>
<dbReference type="EMBL" id="CP036501">
    <property type="protein sequence ID" value="UZP74004.1"/>
    <property type="molecule type" value="Genomic_DNA"/>
</dbReference>
<evidence type="ECO:0000256" key="1">
    <source>
        <dbReference type="SAM" id="MobiDB-lite"/>
    </source>
</evidence>
<gene>
    <name evidence="3" type="ORF">E0F26_04255</name>
</gene>
<protein>
    <submittedName>
        <fullName evidence="3">Uncharacterized protein</fullName>
    </submittedName>
</protein>
<name>A0ABY6Q4P0_9GAMM</name>